<reference evidence="1" key="1">
    <citation type="journal article" date="2011" name="J. Bacteriol.">
        <title>Genome Sequence of an Erwinia amylovora Strain with Pathogenicity Restricted to Rubus Plants.</title>
        <authorList>
            <person name="Powney R."/>
            <person name="Smits T.H."/>
            <person name="Sawbridge T."/>
            <person name="Frey B."/>
            <person name="Blom J."/>
            <person name="Frey J.E."/>
            <person name="Plummer K.M."/>
            <person name="Beer S.V."/>
            <person name="Luck J."/>
            <person name="Duffy B."/>
            <person name="Rodoni B."/>
        </authorList>
    </citation>
    <scope>NUCLEOTIDE SEQUENCE</scope>
    <source>
        <strain evidence="1">ATCC BAA-2158</strain>
    </source>
</reference>
<sequence>MIDISMLDKFKDAYLELLKQRAGKELDMDNIYLEKDYSIVESIDSGIRNLNVTIELFFNAKENNDELAMQAALLRISTFLSGIYGVFYQTTEDIDSFFKLPNDISFPEDYKIPEHYNYPIK</sequence>
<organism evidence="1">
    <name type="scientific">Erwinia amylovora ATCC BAA-2158</name>
    <dbReference type="NCBI Taxonomy" id="889211"/>
    <lineage>
        <taxon>Bacteria</taxon>
        <taxon>Pseudomonadati</taxon>
        <taxon>Pseudomonadota</taxon>
        <taxon>Gammaproteobacteria</taxon>
        <taxon>Enterobacterales</taxon>
        <taxon>Erwiniaceae</taxon>
        <taxon>Erwinia</taxon>
    </lineage>
</organism>
<accession>E5BAX6</accession>
<protein>
    <submittedName>
        <fullName evidence="1">Uncharacterized protein</fullName>
    </submittedName>
</protein>
<proteinExistence type="predicted"/>
<dbReference type="EMBL" id="FR719208">
    <property type="protein sequence ID" value="CBX82637.1"/>
    <property type="molecule type" value="Genomic_DNA"/>
</dbReference>
<gene>
    <name evidence="1" type="ORF">EAIL5_3818</name>
</gene>
<name>E5BAX6_ERWAM</name>
<dbReference type="AlphaFoldDB" id="E5BAX6"/>
<evidence type="ECO:0000313" key="1">
    <source>
        <dbReference type="EMBL" id="CBX82637.1"/>
    </source>
</evidence>
<dbReference type="Gene3D" id="6.10.290.10">
    <property type="match status" value="1"/>
</dbReference>